<dbReference type="PANTHER" id="PTHR10507">
    <property type="entry name" value="CDC45-RELATED PROTEIN"/>
    <property type="match status" value="1"/>
</dbReference>
<dbReference type="GO" id="GO:0003743">
    <property type="term" value="F:translation initiation factor activity"/>
    <property type="evidence" value="ECO:0007669"/>
    <property type="project" value="UniProtKB-KW"/>
</dbReference>
<feature type="compositionally biased region" description="Acidic residues" evidence="6">
    <location>
        <begin position="690"/>
        <end position="718"/>
    </location>
</feature>
<evidence type="ECO:0000256" key="5">
    <source>
        <dbReference type="ARBA" id="ARBA00023306"/>
    </source>
</evidence>
<dbReference type="AlphaFoldDB" id="A0AAV5R2X3"/>
<dbReference type="PANTHER" id="PTHR10507:SF0">
    <property type="entry name" value="CELL DIVISION CONTROL PROTEIN 45 HOMOLOG"/>
    <property type="match status" value="1"/>
</dbReference>
<dbReference type="InterPro" id="IPR003874">
    <property type="entry name" value="CDC45"/>
</dbReference>
<feature type="region of interest" description="Disordered" evidence="6">
    <location>
        <begin position="491"/>
        <end position="532"/>
    </location>
</feature>
<protein>
    <submittedName>
        <fullName evidence="7">DNA replication initiation factor</fullName>
    </submittedName>
</protein>
<feature type="compositionally biased region" description="Acidic residues" evidence="6">
    <location>
        <begin position="176"/>
        <end position="216"/>
    </location>
</feature>
<keyword evidence="7" id="KW-0396">Initiation factor</keyword>
<organism evidence="7 8">
    <name type="scientific">Pichia kluyveri</name>
    <name type="common">Yeast</name>
    <dbReference type="NCBI Taxonomy" id="36015"/>
    <lineage>
        <taxon>Eukaryota</taxon>
        <taxon>Fungi</taxon>
        <taxon>Dikarya</taxon>
        <taxon>Ascomycota</taxon>
        <taxon>Saccharomycotina</taxon>
        <taxon>Pichiomycetes</taxon>
        <taxon>Pichiales</taxon>
        <taxon>Pichiaceae</taxon>
        <taxon>Pichia</taxon>
    </lineage>
</organism>
<dbReference type="GO" id="GO:0006270">
    <property type="term" value="P:DNA replication initiation"/>
    <property type="evidence" value="ECO:0007669"/>
    <property type="project" value="InterPro"/>
</dbReference>
<sequence>MIITQETFYREFSNVCRDSVTHSTCKLAIFVSCFNIDAICSARMLSEYFKTQFIVFQLIPVIGYIDMKEKYLKLDSEIQNIILIGCGATADLETFLEIDINDFLHPSMNPNDVQTLIDQAKLKDIRLNRKIYVIDGHRPWNLDNLYSSPMICCLDDNSTTELDSEREAFYYLINVEDNDSNEEGEGESEEEEIEDLATDNDEENNEEEDDELDLEDSLERKRKSPVIKESSKKKQKRLINEYQEIIENYYQQGSTISIPSSHQMYDLLSTIGEINLDFLWLAIIGSRSLRDVYKQVYQLTYPGLRDEVKRLQSDENSFNLRSYTTSNNSISNSRGSEMTSTNSLSLSNANISKKADNLSLQSCKEYTLFLLHHWTLYNSFYYSSYINSKCHLYTNEGGRLLKTMFARMGISLIQANQNWHYIDLELKKKLDDLIKRESFKFNLKDIIIDGFKRNYGFHGSITSGDYVESVQALLEYGYLDNKFSLSNAEKANKTKKKKKSKNNHGDDSDDDENNDNDDDEEDDDDDKIKNNERRRNEQFLQSFWRAYDSLNNYNDIIKGMEIAKFQQQFIFEKGSEIIQKGMVKTQSKFKVVILNESFTSNSSITKSNFSDSTFNKSNSSIKDDRVVDITSFGNGSQMFQNPLILSKLGNWILNIQAELEEGLLPLLIGAYNSESQTYLICGLPSRATFDDDDDEEEENDDNGNDGDGDGDSDDDDYDDNKKKRRERVGKRKNNKKKEKEQKVILNAFSVLFEKVTQEINIQARMDSFQSAIIELRKEDLTKFLDGLTRYSQYML</sequence>
<proteinExistence type="inferred from homology"/>
<evidence type="ECO:0000256" key="1">
    <source>
        <dbReference type="ARBA" id="ARBA00004123"/>
    </source>
</evidence>
<dbReference type="Proteomes" id="UP001378960">
    <property type="component" value="Unassembled WGS sequence"/>
</dbReference>
<dbReference type="GO" id="GO:0003697">
    <property type="term" value="F:single-stranded DNA binding"/>
    <property type="evidence" value="ECO:0007669"/>
    <property type="project" value="TreeGrafter"/>
</dbReference>
<feature type="compositionally biased region" description="Basic residues" evidence="6">
    <location>
        <begin position="722"/>
        <end position="736"/>
    </location>
</feature>
<feature type="region of interest" description="Disordered" evidence="6">
    <location>
        <begin position="689"/>
        <end position="736"/>
    </location>
</feature>
<dbReference type="GO" id="GO:1902977">
    <property type="term" value="P:mitotic DNA replication preinitiation complex assembly"/>
    <property type="evidence" value="ECO:0007669"/>
    <property type="project" value="TreeGrafter"/>
</dbReference>
<comment type="similarity">
    <text evidence="2">Belongs to the CDC45 family.</text>
</comment>
<evidence type="ECO:0000313" key="7">
    <source>
        <dbReference type="EMBL" id="GMM45879.1"/>
    </source>
</evidence>
<keyword evidence="7" id="KW-0648">Protein biosynthesis</keyword>
<keyword evidence="3" id="KW-0235">DNA replication</keyword>
<evidence type="ECO:0000256" key="2">
    <source>
        <dbReference type="ARBA" id="ARBA00010727"/>
    </source>
</evidence>
<feature type="region of interest" description="Disordered" evidence="6">
    <location>
        <begin position="176"/>
        <end position="227"/>
    </location>
</feature>
<gene>
    <name evidence="7" type="ORF">DAPK24_024540</name>
</gene>
<reference evidence="7 8" key="1">
    <citation type="journal article" date="2023" name="Elife">
        <title>Identification of key yeast species and microbe-microbe interactions impacting larval growth of Drosophila in the wild.</title>
        <authorList>
            <person name="Mure A."/>
            <person name="Sugiura Y."/>
            <person name="Maeda R."/>
            <person name="Honda K."/>
            <person name="Sakurai N."/>
            <person name="Takahashi Y."/>
            <person name="Watada M."/>
            <person name="Katoh T."/>
            <person name="Gotoh A."/>
            <person name="Gotoh Y."/>
            <person name="Taniguchi I."/>
            <person name="Nakamura K."/>
            <person name="Hayashi T."/>
            <person name="Katayama T."/>
            <person name="Uemura T."/>
            <person name="Hattori Y."/>
        </authorList>
    </citation>
    <scope>NUCLEOTIDE SEQUENCE [LARGE SCALE GENOMIC DNA]</scope>
    <source>
        <strain evidence="7 8">PK-24</strain>
    </source>
</reference>
<accession>A0AAV5R2X3</accession>
<keyword evidence="8" id="KW-1185">Reference proteome</keyword>
<dbReference type="Pfam" id="PF02724">
    <property type="entry name" value="CDC45"/>
    <property type="match status" value="2"/>
</dbReference>
<keyword evidence="4" id="KW-0539">Nucleus</keyword>
<feature type="compositionally biased region" description="Acidic residues" evidence="6">
    <location>
        <begin position="507"/>
        <end position="525"/>
    </location>
</feature>
<comment type="subcellular location">
    <subcellularLocation>
        <location evidence="1">Nucleus</location>
    </subcellularLocation>
</comment>
<evidence type="ECO:0000313" key="8">
    <source>
        <dbReference type="Proteomes" id="UP001378960"/>
    </source>
</evidence>
<evidence type="ECO:0000256" key="4">
    <source>
        <dbReference type="ARBA" id="ARBA00023242"/>
    </source>
</evidence>
<dbReference type="GO" id="GO:0031261">
    <property type="term" value="C:DNA replication preinitiation complex"/>
    <property type="evidence" value="ECO:0007669"/>
    <property type="project" value="TreeGrafter"/>
</dbReference>
<name>A0AAV5R2X3_PICKL</name>
<dbReference type="GO" id="GO:0003682">
    <property type="term" value="F:chromatin binding"/>
    <property type="evidence" value="ECO:0007669"/>
    <property type="project" value="TreeGrafter"/>
</dbReference>
<dbReference type="GO" id="GO:0003688">
    <property type="term" value="F:DNA replication origin binding"/>
    <property type="evidence" value="ECO:0007669"/>
    <property type="project" value="TreeGrafter"/>
</dbReference>
<keyword evidence="5" id="KW-0131">Cell cycle</keyword>
<evidence type="ECO:0000256" key="3">
    <source>
        <dbReference type="ARBA" id="ARBA00022705"/>
    </source>
</evidence>
<dbReference type="EMBL" id="BTGB01000003">
    <property type="protein sequence ID" value="GMM45879.1"/>
    <property type="molecule type" value="Genomic_DNA"/>
</dbReference>
<feature type="compositionally biased region" description="Basic residues" evidence="6">
    <location>
        <begin position="493"/>
        <end position="502"/>
    </location>
</feature>
<dbReference type="GO" id="GO:0000727">
    <property type="term" value="P:double-strand break repair via break-induced replication"/>
    <property type="evidence" value="ECO:0007669"/>
    <property type="project" value="TreeGrafter"/>
</dbReference>
<evidence type="ECO:0000256" key="6">
    <source>
        <dbReference type="SAM" id="MobiDB-lite"/>
    </source>
</evidence>
<comment type="caution">
    <text evidence="7">The sequence shown here is derived from an EMBL/GenBank/DDBJ whole genome shotgun (WGS) entry which is preliminary data.</text>
</comment>